<evidence type="ECO:0000256" key="4">
    <source>
        <dbReference type="ARBA" id="ARBA00012829"/>
    </source>
</evidence>
<evidence type="ECO:0000256" key="3">
    <source>
        <dbReference type="ARBA" id="ARBA00011738"/>
    </source>
</evidence>
<comment type="caution">
    <text evidence="19">The sequence shown here is derived from an EMBL/GenBank/DDBJ whole genome shotgun (WGS) entry which is preliminary data.</text>
</comment>
<evidence type="ECO:0000256" key="11">
    <source>
        <dbReference type="ARBA" id="ARBA00022917"/>
    </source>
</evidence>
<dbReference type="PROSITE" id="PS00762">
    <property type="entry name" value="WHEP_TRS_1"/>
    <property type="match status" value="1"/>
</dbReference>
<dbReference type="Proteomes" id="UP001209878">
    <property type="component" value="Unassembled WGS sequence"/>
</dbReference>
<keyword evidence="20" id="KW-1185">Reference proteome</keyword>
<evidence type="ECO:0000256" key="10">
    <source>
        <dbReference type="ARBA" id="ARBA00022840"/>
    </source>
</evidence>
<organism evidence="19 20">
    <name type="scientific">Ridgeia piscesae</name>
    <name type="common">Tubeworm</name>
    <dbReference type="NCBI Taxonomy" id="27915"/>
    <lineage>
        <taxon>Eukaryota</taxon>
        <taxon>Metazoa</taxon>
        <taxon>Spiralia</taxon>
        <taxon>Lophotrochozoa</taxon>
        <taxon>Annelida</taxon>
        <taxon>Polychaeta</taxon>
        <taxon>Sedentaria</taxon>
        <taxon>Canalipalpata</taxon>
        <taxon>Sabellida</taxon>
        <taxon>Siboglinidae</taxon>
        <taxon>Ridgeia</taxon>
    </lineage>
</organism>
<dbReference type="InterPro" id="IPR000738">
    <property type="entry name" value="WHEP-TRS_dom"/>
</dbReference>
<evidence type="ECO:0000256" key="5">
    <source>
        <dbReference type="ARBA" id="ARBA00019404"/>
    </source>
</evidence>
<evidence type="ECO:0000256" key="6">
    <source>
        <dbReference type="ARBA" id="ARBA00022490"/>
    </source>
</evidence>
<dbReference type="GO" id="GO:0005524">
    <property type="term" value="F:ATP binding"/>
    <property type="evidence" value="ECO:0007669"/>
    <property type="project" value="UniProtKB-KW"/>
</dbReference>
<dbReference type="Gene3D" id="3.30.930.10">
    <property type="entry name" value="Bira Bifunctional Protein, Domain 2"/>
    <property type="match status" value="1"/>
</dbReference>
<dbReference type="EMBL" id="JAODUO010000220">
    <property type="protein sequence ID" value="KAK2185862.1"/>
    <property type="molecule type" value="Genomic_DNA"/>
</dbReference>
<sequence>MKISVKSFQTGRLLFHFARRKSCLIRQPIRYFQSALLRGQPQKFGLKIRAKVVSKFLKGSAMTDPAIEEVIAPLQKSVKEQGDIVRKLKEAKAPENDVKVAITELKARKKKLEDKILAMTKELEGEMIDRAKLEDLLKQKFFYDMSFSIYGGVAGLYDFGPMGCAMKANLLQVWRNHFVLEDQMLEVDCSILTPEMVLKASGHVDKFADYMVKDLKTGECFRADHLIEAYFEKVLADKKANVDLKKEIQILLPRVDGMSKDDMQETIRKYNMKAPVTGNDLSDPHEFNLIFLRPETAQGIFVNFKRLLDFNQGKLPFAGAQIGTAFRNEISPRSGLIRVREFQMAEIEHFCDPKDKSHPKFDAIKDVSVPLYSACAQMDGQLPQAWTFGDAVEKDLIANQTLAYFMCRIYLFLLKIGIDKTKFRFRQHMSNEMAHYACDCWDAEMKTTYGWVECVGCADRSCYDLSCHTKSTGIRLVAEKKLPEPISFLLNLCF</sequence>
<evidence type="ECO:0000256" key="14">
    <source>
        <dbReference type="ARBA" id="ARBA00048436"/>
    </source>
</evidence>
<gene>
    <name evidence="19" type="ORF">NP493_220g00003</name>
</gene>
<feature type="coiled-coil region" evidence="16">
    <location>
        <begin position="95"/>
        <end position="122"/>
    </location>
</feature>
<dbReference type="Gene3D" id="1.10.287.10">
    <property type="entry name" value="S15/NS1, RNA-binding"/>
    <property type="match status" value="1"/>
</dbReference>
<dbReference type="PANTHER" id="PTHR10745:SF0">
    <property type="entry name" value="GLYCINE--TRNA LIGASE"/>
    <property type="match status" value="1"/>
</dbReference>
<evidence type="ECO:0000256" key="13">
    <source>
        <dbReference type="ARBA" id="ARBA00030057"/>
    </source>
</evidence>
<protein>
    <recommendedName>
        <fullName evidence="5">Glycine--tRNA ligase</fullName>
        <ecNumber evidence="4">6.1.1.14</ecNumber>
    </recommendedName>
    <alternativeName>
        <fullName evidence="13">Diadenosine tetraphosphate synthetase</fullName>
    </alternativeName>
</protein>
<comment type="subcellular location">
    <subcellularLocation>
        <location evidence="1">Cytoplasm</location>
    </subcellularLocation>
</comment>
<dbReference type="InterPro" id="IPR033731">
    <property type="entry name" value="GlyRS-like_core"/>
</dbReference>
<dbReference type="GO" id="GO:0005739">
    <property type="term" value="C:mitochondrion"/>
    <property type="evidence" value="ECO:0007669"/>
    <property type="project" value="TreeGrafter"/>
</dbReference>
<reference evidence="19" key="1">
    <citation type="journal article" date="2023" name="Mol. Biol. Evol.">
        <title>Third-Generation Sequencing Reveals the Adaptive Role of the Epigenome in Three Deep-Sea Polychaetes.</title>
        <authorList>
            <person name="Perez M."/>
            <person name="Aroh O."/>
            <person name="Sun Y."/>
            <person name="Lan Y."/>
            <person name="Juniper S.K."/>
            <person name="Young C.R."/>
            <person name="Angers B."/>
            <person name="Qian P.Y."/>
        </authorList>
    </citation>
    <scope>NUCLEOTIDE SEQUENCE</scope>
    <source>
        <strain evidence="19">R07B-5</strain>
    </source>
</reference>
<accession>A0AAD9P0H2</accession>
<evidence type="ECO:0000256" key="12">
    <source>
        <dbReference type="ARBA" id="ARBA00023146"/>
    </source>
</evidence>
<dbReference type="InterPro" id="IPR002314">
    <property type="entry name" value="aa-tRNA-synt_IIb"/>
</dbReference>
<dbReference type="PROSITE" id="PS50862">
    <property type="entry name" value="AA_TRNA_LIGASE_II"/>
    <property type="match status" value="1"/>
</dbReference>
<feature type="domain" description="WHEP-TRS" evidence="18">
    <location>
        <begin position="70"/>
        <end position="126"/>
    </location>
</feature>
<evidence type="ECO:0000256" key="2">
    <source>
        <dbReference type="ARBA" id="ARBA00008226"/>
    </source>
</evidence>
<evidence type="ECO:0000256" key="1">
    <source>
        <dbReference type="ARBA" id="ARBA00004496"/>
    </source>
</evidence>
<keyword evidence="16" id="KW-0175">Coiled coil</keyword>
<evidence type="ECO:0000313" key="20">
    <source>
        <dbReference type="Proteomes" id="UP001209878"/>
    </source>
</evidence>
<dbReference type="CDD" id="cd00774">
    <property type="entry name" value="GlyRS-like_core"/>
    <property type="match status" value="1"/>
</dbReference>
<dbReference type="AlphaFoldDB" id="A0AAD9P0H2"/>
<dbReference type="Gene3D" id="3.30.40.230">
    <property type="match status" value="1"/>
</dbReference>
<comment type="subunit">
    <text evidence="3">Homodimer.</text>
</comment>
<keyword evidence="7" id="KW-0436">Ligase</keyword>
<dbReference type="PROSITE" id="PS51185">
    <property type="entry name" value="WHEP_TRS_2"/>
    <property type="match status" value="1"/>
</dbReference>
<dbReference type="InterPro" id="IPR006195">
    <property type="entry name" value="aa-tRNA-synth_II"/>
</dbReference>
<dbReference type="GO" id="GO:0004820">
    <property type="term" value="F:glycine-tRNA ligase activity"/>
    <property type="evidence" value="ECO:0007669"/>
    <property type="project" value="UniProtKB-EC"/>
</dbReference>
<dbReference type="InterPro" id="IPR027031">
    <property type="entry name" value="Gly-tRNA_synthase/POLG2"/>
</dbReference>
<dbReference type="SMART" id="SM00991">
    <property type="entry name" value="WHEP-TRS"/>
    <property type="match status" value="1"/>
</dbReference>
<keyword evidence="10" id="KW-0067">ATP-binding</keyword>
<dbReference type="PRINTS" id="PR01043">
    <property type="entry name" value="TRNASYNTHGLY"/>
</dbReference>
<dbReference type="InterPro" id="IPR002315">
    <property type="entry name" value="tRNA-synt_gly"/>
</dbReference>
<evidence type="ECO:0000313" key="19">
    <source>
        <dbReference type="EMBL" id="KAK2185862.1"/>
    </source>
</evidence>
<comment type="similarity">
    <text evidence="2">Belongs to the class-II aminoacyl-tRNA synthetase family.</text>
</comment>
<keyword evidence="11" id="KW-0648">Protein biosynthesis</keyword>
<evidence type="ECO:0000256" key="16">
    <source>
        <dbReference type="SAM" id="Coils"/>
    </source>
</evidence>
<keyword evidence="6" id="KW-0963">Cytoplasm</keyword>
<comment type="catalytic activity">
    <reaction evidence="14">
        <text>2 ATP + H(+) = P(1),P(4)-bis(5'-adenosyl) tetraphosphate + diphosphate</text>
        <dbReference type="Rhea" id="RHEA:34935"/>
        <dbReference type="ChEBI" id="CHEBI:15378"/>
        <dbReference type="ChEBI" id="CHEBI:30616"/>
        <dbReference type="ChEBI" id="CHEBI:33019"/>
        <dbReference type="ChEBI" id="CHEBI:58141"/>
    </reaction>
    <physiologicalReaction direction="left-to-right" evidence="14">
        <dbReference type="Rhea" id="RHEA:34936"/>
    </physiologicalReaction>
</comment>
<dbReference type="FunFam" id="3.30.930.10:FF:000010">
    <property type="entry name" value="Glycyl-tRNA synthetase 1"/>
    <property type="match status" value="1"/>
</dbReference>
<evidence type="ECO:0000259" key="17">
    <source>
        <dbReference type="PROSITE" id="PS50862"/>
    </source>
</evidence>
<comment type="catalytic activity">
    <reaction evidence="15">
        <text>tRNA(Gly) + glycine + ATP = glycyl-tRNA(Gly) + AMP + diphosphate</text>
        <dbReference type="Rhea" id="RHEA:16013"/>
        <dbReference type="Rhea" id="RHEA-COMP:9664"/>
        <dbReference type="Rhea" id="RHEA-COMP:9683"/>
        <dbReference type="ChEBI" id="CHEBI:30616"/>
        <dbReference type="ChEBI" id="CHEBI:33019"/>
        <dbReference type="ChEBI" id="CHEBI:57305"/>
        <dbReference type="ChEBI" id="CHEBI:78442"/>
        <dbReference type="ChEBI" id="CHEBI:78522"/>
        <dbReference type="ChEBI" id="CHEBI:456215"/>
        <dbReference type="EC" id="6.1.1.14"/>
    </reaction>
    <physiologicalReaction direction="left-to-right" evidence="15">
        <dbReference type="Rhea" id="RHEA:16014"/>
    </physiologicalReaction>
</comment>
<dbReference type="GO" id="GO:0016740">
    <property type="term" value="F:transferase activity"/>
    <property type="evidence" value="ECO:0007669"/>
    <property type="project" value="UniProtKB-KW"/>
</dbReference>
<evidence type="ECO:0000256" key="8">
    <source>
        <dbReference type="ARBA" id="ARBA00022679"/>
    </source>
</evidence>
<dbReference type="EC" id="6.1.1.14" evidence="4"/>
<dbReference type="InterPro" id="IPR009068">
    <property type="entry name" value="uS15_NS1_RNA-bd_sf"/>
</dbReference>
<dbReference type="SUPFAM" id="SSF47060">
    <property type="entry name" value="S15/NS1 RNA-binding domain"/>
    <property type="match status" value="1"/>
</dbReference>
<evidence type="ECO:0000256" key="9">
    <source>
        <dbReference type="ARBA" id="ARBA00022741"/>
    </source>
</evidence>
<keyword evidence="8" id="KW-0808">Transferase</keyword>
<dbReference type="InterPro" id="IPR045864">
    <property type="entry name" value="aa-tRNA-synth_II/BPL/LPL"/>
</dbReference>
<feature type="domain" description="Aminoacyl-transfer RNA synthetases class-II family profile" evidence="17">
    <location>
        <begin position="129"/>
        <end position="350"/>
    </location>
</feature>
<dbReference type="PANTHER" id="PTHR10745">
    <property type="entry name" value="GLYCYL-TRNA SYNTHETASE/DNA POLYMERASE SUBUNIT GAMMA-2"/>
    <property type="match status" value="1"/>
</dbReference>
<evidence type="ECO:0000256" key="7">
    <source>
        <dbReference type="ARBA" id="ARBA00022598"/>
    </source>
</evidence>
<keyword evidence="12" id="KW-0030">Aminoacyl-tRNA synthetase</keyword>
<proteinExistence type="inferred from homology"/>
<dbReference type="NCBIfam" id="TIGR00389">
    <property type="entry name" value="glyS_dimeric"/>
    <property type="match status" value="1"/>
</dbReference>
<name>A0AAD9P0H2_RIDPI</name>
<keyword evidence="9" id="KW-0547">Nucleotide-binding</keyword>
<dbReference type="Pfam" id="PF00458">
    <property type="entry name" value="WHEP-TRS"/>
    <property type="match status" value="1"/>
</dbReference>
<dbReference type="GO" id="GO:0070150">
    <property type="term" value="P:mitochondrial glycyl-tRNA aminoacylation"/>
    <property type="evidence" value="ECO:0007669"/>
    <property type="project" value="TreeGrafter"/>
</dbReference>
<evidence type="ECO:0000256" key="15">
    <source>
        <dbReference type="ARBA" id="ARBA00049523"/>
    </source>
</evidence>
<dbReference type="SUPFAM" id="SSF55681">
    <property type="entry name" value="Class II aaRS and biotin synthetases"/>
    <property type="match status" value="1"/>
</dbReference>
<dbReference type="Pfam" id="PF00587">
    <property type="entry name" value="tRNA-synt_2b"/>
    <property type="match status" value="1"/>
</dbReference>
<dbReference type="FunFam" id="3.30.40.230:FF:000001">
    <property type="entry name" value="Glycine--tRNA ligase"/>
    <property type="match status" value="1"/>
</dbReference>
<evidence type="ECO:0000259" key="18">
    <source>
        <dbReference type="PROSITE" id="PS51185"/>
    </source>
</evidence>